<name>A0A511WXD2_9BACI</name>
<dbReference type="STRING" id="442899.SAMN05720591_102115"/>
<dbReference type="AlphaFoldDB" id="A0A511WXD2"/>
<gene>
    <name evidence="1" type="primary">ylzI</name>
    <name evidence="1" type="ORF">HAL01_02490</name>
</gene>
<dbReference type="PANTHER" id="PTHR39185">
    <property type="entry name" value="SWARMING MOTILITY PROTEIN SWRD"/>
    <property type="match status" value="1"/>
</dbReference>
<dbReference type="PANTHER" id="PTHR39185:SF1">
    <property type="entry name" value="SWARMING MOTILITY PROTEIN SWRD"/>
    <property type="match status" value="1"/>
</dbReference>
<accession>A0A511WXD2</accession>
<dbReference type="InterPro" id="IPR009384">
    <property type="entry name" value="SwrD-like"/>
</dbReference>
<dbReference type="Proteomes" id="UP000321400">
    <property type="component" value="Unassembled WGS sequence"/>
</dbReference>
<dbReference type="OrthoDB" id="9799862at2"/>
<evidence type="ECO:0008006" key="3">
    <source>
        <dbReference type="Google" id="ProtNLM"/>
    </source>
</evidence>
<protein>
    <recommendedName>
        <fullName evidence="3">Flagellar protein FlbD</fullName>
    </recommendedName>
</protein>
<dbReference type="EMBL" id="BJYE01000002">
    <property type="protein sequence ID" value="GEN55785.1"/>
    <property type="molecule type" value="Genomic_DNA"/>
</dbReference>
<sequence>MITLTNFKGDTFTLNAMYIEKVESLPDTTITLVNGKKYFVKETEKEVSKLSQRFYEKIGMLPWHQQVGEESGK</sequence>
<keyword evidence="2" id="KW-1185">Reference proteome</keyword>
<comment type="caution">
    <text evidence="1">The sequence shown here is derived from an EMBL/GenBank/DDBJ whole genome shotgun (WGS) entry which is preliminary data.</text>
</comment>
<evidence type="ECO:0000313" key="2">
    <source>
        <dbReference type="Proteomes" id="UP000321400"/>
    </source>
</evidence>
<dbReference type="Pfam" id="PF06289">
    <property type="entry name" value="FlbD"/>
    <property type="match status" value="1"/>
</dbReference>
<proteinExistence type="predicted"/>
<organism evidence="1 2">
    <name type="scientific">Halolactibacillus alkaliphilus</name>
    <dbReference type="NCBI Taxonomy" id="442899"/>
    <lineage>
        <taxon>Bacteria</taxon>
        <taxon>Bacillati</taxon>
        <taxon>Bacillota</taxon>
        <taxon>Bacilli</taxon>
        <taxon>Bacillales</taxon>
        <taxon>Bacillaceae</taxon>
        <taxon>Halolactibacillus</taxon>
    </lineage>
</organism>
<evidence type="ECO:0000313" key="1">
    <source>
        <dbReference type="EMBL" id="GEN55785.1"/>
    </source>
</evidence>
<reference evidence="1 2" key="1">
    <citation type="submission" date="2019-07" db="EMBL/GenBank/DDBJ databases">
        <title>Whole genome shotgun sequence of Halolactibacillus alkaliphilus NBRC 103919.</title>
        <authorList>
            <person name="Hosoyama A."/>
            <person name="Uohara A."/>
            <person name="Ohji S."/>
            <person name="Ichikawa N."/>
        </authorList>
    </citation>
    <scope>NUCLEOTIDE SEQUENCE [LARGE SCALE GENOMIC DNA]</scope>
    <source>
        <strain evidence="1 2">NBRC 103919</strain>
    </source>
</reference>